<reference evidence="2 3" key="1">
    <citation type="submission" date="2007-03" db="EMBL/GenBank/DDBJ databases">
        <authorList>
            <person name="Fulton L."/>
            <person name="Clifton S."/>
            <person name="Fulton B."/>
            <person name="Xu J."/>
            <person name="Minx P."/>
            <person name="Pepin K.H."/>
            <person name="Johnson M."/>
            <person name="Thiruvilangam P."/>
            <person name="Bhonagiri V."/>
            <person name="Nash W.E."/>
            <person name="Mardis E.R."/>
            <person name="Wilson R.K."/>
        </authorList>
    </citation>
    <scope>NUCLEOTIDE SEQUENCE [LARGE SCALE GENOMIC DNA]</scope>
    <source>
        <strain evidence="2 3">DSM 13814</strain>
    </source>
</reference>
<evidence type="ECO:0000313" key="3">
    <source>
        <dbReference type="Proteomes" id="UP000004016"/>
    </source>
</evidence>
<dbReference type="PROSITE" id="PS51192">
    <property type="entry name" value="HELICASE_ATP_BIND_1"/>
    <property type="match status" value="1"/>
</dbReference>
<organism evidence="2 3">
    <name type="scientific">Dorea longicatena DSM 13814</name>
    <dbReference type="NCBI Taxonomy" id="411462"/>
    <lineage>
        <taxon>Bacteria</taxon>
        <taxon>Bacillati</taxon>
        <taxon>Bacillota</taxon>
        <taxon>Clostridia</taxon>
        <taxon>Lachnospirales</taxon>
        <taxon>Lachnospiraceae</taxon>
        <taxon>Dorea</taxon>
    </lineage>
</organism>
<dbReference type="InterPro" id="IPR004807">
    <property type="entry name" value="UvrB"/>
</dbReference>
<dbReference type="Proteomes" id="UP000004016">
    <property type="component" value="Unassembled WGS sequence"/>
</dbReference>
<dbReference type="HOGENOM" id="CLU_159666_0_0_9"/>
<comment type="caution">
    <text evidence="2">The sequence shown here is derived from an EMBL/GenBank/DDBJ whole genome shotgun (WGS) entry which is preliminary data.</text>
</comment>
<dbReference type="GO" id="GO:0006289">
    <property type="term" value="P:nucleotide-excision repair"/>
    <property type="evidence" value="ECO:0007669"/>
    <property type="project" value="InterPro"/>
</dbReference>
<dbReference type="AlphaFoldDB" id="A6BHM6"/>
<dbReference type="GO" id="GO:0003677">
    <property type="term" value="F:DNA binding"/>
    <property type="evidence" value="ECO:0007669"/>
    <property type="project" value="InterPro"/>
</dbReference>
<dbReference type="GO" id="GO:0005524">
    <property type="term" value="F:ATP binding"/>
    <property type="evidence" value="ECO:0007669"/>
    <property type="project" value="InterPro"/>
</dbReference>
<dbReference type="Gene3D" id="3.40.50.300">
    <property type="entry name" value="P-loop containing nucleotide triphosphate hydrolases"/>
    <property type="match status" value="1"/>
</dbReference>
<evidence type="ECO:0000313" key="2">
    <source>
        <dbReference type="EMBL" id="EDM62777.1"/>
    </source>
</evidence>
<accession>A6BHM6</accession>
<dbReference type="GO" id="GO:0009380">
    <property type="term" value="C:excinuclease repair complex"/>
    <property type="evidence" value="ECO:0007669"/>
    <property type="project" value="InterPro"/>
</dbReference>
<dbReference type="PANTHER" id="PTHR24029:SF0">
    <property type="entry name" value="UVRABC SYSTEM PROTEIN B"/>
    <property type="match status" value="1"/>
</dbReference>
<evidence type="ECO:0000259" key="1">
    <source>
        <dbReference type="PROSITE" id="PS51192"/>
    </source>
</evidence>
<protein>
    <submittedName>
        <fullName evidence="2">Excinuclease ABC, subunit B</fullName>
    </submittedName>
</protein>
<dbReference type="EMBL" id="AAXB02000009">
    <property type="protein sequence ID" value="EDM62777.1"/>
    <property type="molecule type" value="Genomic_DNA"/>
</dbReference>
<dbReference type="InterPro" id="IPR014001">
    <property type="entry name" value="Helicase_ATP-bd"/>
</dbReference>
<dbReference type="SUPFAM" id="SSF52540">
    <property type="entry name" value="P-loop containing nucleoside triphosphate hydrolases"/>
    <property type="match status" value="1"/>
</dbReference>
<feature type="domain" description="Helicase ATP-binding" evidence="1">
    <location>
        <begin position="30"/>
        <end position="95"/>
    </location>
</feature>
<dbReference type="InterPro" id="IPR027417">
    <property type="entry name" value="P-loop_NTPase"/>
</dbReference>
<reference evidence="2 3" key="2">
    <citation type="submission" date="2007-04" db="EMBL/GenBank/DDBJ databases">
        <title>Draft genome sequence of Dorea longicatena (DSM 13814).</title>
        <authorList>
            <person name="Sudarsanam P."/>
            <person name="Ley R."/>
            <person name="Guruge J."/>
            <person name="Turnbaugh P.J."/>
            <person name="Mahowald M."/>
            <person name="Liep D."/>
            <person name="Gordon J."/>
        </authorList>
    </citation>
    <scope>NUCLEOTIDE SEQUENCE [LARGE SCALE GENOMIC DNA]</scope>
    <source>
        <strain evidence="2 3">DSM 13814</strain>
    </source>
</reference>
<proteinExistence type="predicted"/>
<dbReference type="eggNOG" id="COG0556">
    <property type="taxonomic scope" value="Bacteria"/>
</dbReference>
<sequence>MEEFTMNEFKLKAPYEPTGDQPQAIAELVKGFKEGNQCQTLLGVTGSGKTFTMANVIQQLQKPTLVIAHNKTLAAQLYGEFKEMFPDNAVEYFVS</sequence>
<dbReference type="PANTHER" id="PTHR24029">
    <property type="entry name" value="UVRABC SYSTEM PROTEIN B"/>
    <property type="match status" value="1"/>
</dbReference>
<name>A6BHM6_9FIRM</name>
<gene>
    <name evidence="2" type="primary">uvrB</name>
    <name evidence="2" type="ORF">DORLON_01802</name>
</gene>
<dbReference type="InterPro" id="IPR006935">
    <property type="entry name" value="Helicase/UvrB_N"/>
</dbReference>
<dbReference type="GO" id="GO:0016887">
    <property type="term" value="F:ATP hydrolysis activity"/>
    <property type="evidence" value="ECO:0007669"/>
    <property type="project" value="InterPro"/>
</dbReference>
<dbReference type="Pfam" id="PF04851">
    <property type="entry name" value="ResIII"/>
    <property type="match status" value="1"/>
</dbReference>